<evidence type="ECO:0000256" key="5">
    <source>
        <dbReference type="ARBA" id="ARBA00022475"/>
    </source>
</evidence>
<name>A0A1Y1S316_9SPIO</name>
<gene>
    <name evidence="14" type="ORF">B4O97_00620</name>
</gene>
<dbReference type="Proteomes" id="UP000192343">
    <property type="component" value="Unassembled WGS sequence"/>
</dbReference>
<dbReference type="InterPro" id="IPR011002">
    <property type="entry name" value="FliG_a-hlx"/>
</dbReference>
<dbReference type="GO" id="GO:0006935">
    <property type="term" value="P:chemotaxis"/>
    <property type="evidence" value="ECO:0007669"/>
    <property type="project" value="UniProtKB-KW"/>
</dbReference>
<keyword evidence="5" id="KW-1003">Cell membrane</keyword>
<dbReference type="InterPro" id="IPR032779">
    <property type="entry name" value="FliG_M"/>
</dbReference>
<dbReference type="Gene3D" id="1.10.220.30">
    <property type="match status" value="3"/>
</dbReference>
<dbReference type="Pfam" id="PF14842">
    <property type="entry name" value="FliG_N"/>
    <property type="match status" value="1"/>
</dbReference>
<evidence type="ECO:0000259" key="11">
    <source>
        <dbReference type="Pfam" id="PF01706"/>
    </source>
</evidence>
<dbReference type="Pfam" id="PF01706">
    <property type="entry name" value="FliG_C"/>
    <property type="match status" value="1"/>
</dbReference>
<dbReference type="InterPro" id="IPR000090">
    <property type="entry name" value="Flg_Motor_Flig"/>
</dbReference>
<dbReference type="GO" id="GO:0005886">
    <property type="term" value="C:plasma membrane"/>
    <property type="evidence" value="ECO:0007669"/>
    <property type="project" value="UniProtKB-SubCell"/>
</dbReference>
<evidence type="ECO:0000256" key="7">
    <source>
        <dbReference type="ARBA" id="ARBA00022779"/>
    </source>
</evidence>
<keyword evidence="7" id="KW-0283">Flagellar rotation</keyword>
<dbReference type="SUPFAM" id="SSF48029">
    <property type="entry name" value="FliG"/>
    <property type="match status" value="2"/>
</dbReference>
<evidence type="ECO:0000259" key="12">
    <source>
        <dbReference type="Pfam" id="PF14841"/>
    </source>
</evidence>
<feature type="domain" description="Flagellar motor switch protein FliG C-terminal" evidence="11">
    <location>
        <begin position="276"/>
        <end position="379"/>
    </location>
</feature>
<proteinExistence type="inferred from homology"/>
<evidence type="ECO:0000256" key="10">
    <source>
        <dbReference type="SAM" id="MobiDB-lite"/>
    </source>
</evidence>
<dbReference type="GO" id="GO:0009425">
    <property type="term" value="C:bacterial-type flagellum basal body"/>
    <property type="evidence" value="ECO:0007669"/>
    <property type="project" value="UniProtKB-SubCell"/>
</dbReference>
<dbReference type="PRINTS" id="PR00954">
    <property type="entry name" value="FLGMOTORFLIG"/>
</dbReference>
<keyword evidence="8" id="KW-0472">Membrane</keyword>
<comment type="subcellular location">
    <subcellularLocation>
        <location evidence="1">Bacterial flagellum basal body</location>
    </subcellularLocation>
    <subcellularLocation>
        <location evidence="2">Cell membrane</location>
        <topology evidence="2">Peripheral membrane protein</topology>
        <orientation evidence="2">Cytoplasmic side</orientation>
    </subcellularLocation>
</comment>
<evidence type="ECO:0000259" key="13">
    <source>
        <dbReference type="Pfam" id="PF14842"/>
    </source>
</evidence>
<organism evidence="14 15">
    <name type="scientific">Marispirochaeta aestuarii</name>
    <dbReference type="NCBI Taxonomy" id="1963862"/>
    <lineage>
        <taxon>Bacteria</taxon>
        <taxon>Pseudomonadati</taxon>
        <taxon>Spirochaetota</taxon>
        <taxon>Spirochaetia</taxon>
        <taxon>Spirochaetales</taxon>
        <taxon>Spirochaetaceae</taxon>
        <taxon>Marispirochaeta</taxon>
    </lineage>
</organism>
<evidence type="ECO:0000256" key="3">
    <source>
        <dbReference type="ARBA" id="ARBA00010299"/>
    </source>
</evidence>
<dbReference type="GO" id="GO:0071973">
    <property type="term" value="P:bacterial-type flagellum-dependent cell motility"/>
    <property type="evidence" value="ECO:0007669"/>
    <property type="project" value="InterPro"/>
</dbReference>
<keyword evidence="6" id="KW-0145">Chemotaxis</keyword>
<dbReference type="AlphaFoldDB" id="A0A1Y1S316"/>
<dbReference type="EMBL" id="MWQY01000001">
    <property type="protein sequence ID" value="ORC38293.1"/>
    <property type="molecule type" value="Genomic_DNA"/>
</dbReference>
<dbReference type="InterPro" id="IPR023087">
    <property type="entry name" value="Flg_Motor_Flig_C"/>
</dbReference>
<evidence type="ECO:0000256" key="4">
    <source>
        <dbReference type="ARBA" id="ARBA00021870"/>
    </source>
</evidence>
<feature type="domain" description="Flagellar motor switch protein FliG middle" evidence="12">
    <location>
        <begin position="174"/>
        <end position="245"/>
    </location>
</feature>
<protein>
    <recommendedName>
        <fullName evidence="4">Flagellar motor switch protein FliG</fullName>
    </recommendedName>
</protein>
<dbReference type="PANTHER" id="PTHR30534">
    <property type="entry name" value="FLAGELLAR MOTOR SWITCH PROTEIN FLIG"/>
    <property type="match status" value="1"/>
</dbReference>
<dbReference type="PANTHER" id="PTHR30534:SF0">
    <property type="entry name" value="FLAGELLAR MOTOR SWITCH PROTEIN FLIG"/>
    <property type="match status" value="1"/>
</dbReference>
<comment type="caution">
    <text evidence="14">The sequence shown here is derived from an EMBL/GenBank/DDBJ whole genome shotgun (WGS) entry which is preliminary data.</text>
</comment>
<sequence length="389" mass="43536">MDMRRKISRAYGGDSGKADKKPLVRPVNWAQFDGSPDNTGGGTQTSGNKPSLKPQGLLKTVKDGDGVQKAAKFLLLLDKDDAAKIMRHFSEDELLRISAAMAEVRSVSSEEAKSLLKEFGFLKIPPHTSTGGVDVASAILTASFGKEKADQILKKVVPFGGERPFSFLEEYEAHQITTLLKKESPRVIALVLRFLSAKKSSAVLKSLPVTTRVEVVRRLGRMDKVDNDALDRMQTALREKIRSMGKVVTQEVDGPSTLAAILKHLSLDHEDRLLRGIEEANPELGKEIKEKVYTLDLLLNVDDKELQDVLRTHPDEEIARMLKGRDMRVSEKVLHNLSARRRQMVEEEILHLGSIPRREADEAAREFLDYLMRLSDQGLVHFVDRDQLV</sequence>
<dbReference type="InterPro" id="IPR028263">
    <property type="entry name" value="FliG_N"/>
</dbReference>
<evidence type="ECO:0000256" key="6">
    <source>
        <dbReference type="ARBA" id="ARBA00022500"/>
    </source>
</evidence>
<comment type="similarity">
    <text evidence="3">Belongs to the FliG family.</text>
</comment>
<reference evidence="14 15" key="1">
    <citation type="submission" date="2017-03" db="EMBL/GenBank/DDBJ databases">
        <title>Draft Genome sequence of Marispirochaeta sp. strain JC444.</title>
        <authorList>
            <person name="Shivani Y."/>
            <person name="Subhash Y."/>
            <person name="Sasikala C."/>
            <person name="Ramana C."/>
        </authorList>
    </citation>
    <scope>NUCLEOTIDE SEQUENCE [LARGE SCALE GENOMIC DNA]</scope>
    <source>
        <strain evidence="14 15">JC444</strain>
    </source>
</reference>
<dbReference type="Pfam" id="PF14841">
    <property type="entry name" value="FliG_M"/>
    <property type="match status" value="1"/>
</dbReference>
<evidence type="ECO:0000256" key="9">
    <source>
        <dbReference type="ARBA" id="ARBA00023143"/>
    </source>
</evidence>
<evidence type="ECO:0000313" key="14">
    <source>
        <dbReference type="EMBL" id="ORC38293.1"/>
    </source>
</evidence>
<evidence type="ECO:0000313" key="15">
    <source>
        <dbReference type="Proteomes" id="UP000192343"/>
    </source>
</evidence>
<dbReference type="GO" id="GO:0003774">
    <property type="term" value="F:cytoskeletal motor activity"/>
    <property type="evidence" value="ECO:0007669"/>
    <property type="project" value="InterPro"/>
</dbReference>
<keyword evidence="9" id="KW-0975">Bacterial flagellum</keyword>
<evidence type="ECO:0000256" key="2">
    <source>
        <dbReference type="ARBA" id="ARBA00004413"/>
    </source>
</evidence>
<feature type="domain" description="Flagellar motor switch protein FliG N-terminal" evidence="13">
    <location>
        <begin position="66"/>
        <end position="165"/>
    </location>
</feature>
<feature type="region of interest" description="Disordered" evidence="10">
    <location>
        <begin position="1"/>
        <end position="54"/>
    </location>
</feature>
<dbReference type="STRING" id="1963862.B4O97_00620"/>
<evidence type="ECO:0000256" key="1">
    <source>
        <dbReference type="ARBA" id="ARBA00004117"/>
    </source>
</evidence>
<accession>A0A1Y1S316</accession>
<keyword evidence="15" id="KW-1185">Reference proteome</keyword>
<evidence type="ECO:0000256" key="8">
    <source>
        <dbReference type="ARBA" id="ARBA00023136"/>
    </source>
</evidence>